<organism evidence="2 3">
    <name type="scientific">Brumimicrobium oceani</name>
    <dbReference type="NCBI Taxonomy" id="2100725"/>
    <lineage>
        <taxon>Bacteria</taxon>
        <taxon>Pseudomonadati</taxon>
        <taxon>Bacteroidota</taxon>
        <taxon>Flavobacteriia</taxon>
        <taxon>Flavobacteriales</taxon>
        <taxon>Crocinitomicaceae</taxon>
        <taxon>Brumimicrobium</taxon>
    </lineage>
</organism>
<comment type="caution">
    <text evidence="2">The sequence shown here is derived from an EMBL/GenBank/DDBJ whole genome shotgun (WGS) entry which is preliminary data.</text>
</comment>
<protein>
    <submittedName>
        <fullName evidence="2">Uncharacterized protein</fullName>
    </submittedName>
</protein>
<evidence type="ECO:0000256" key="1">
    <source>
        <dbReference type="SAM" id="SignalP"/>
    </source>
</evidence>
<keyword evidence="1" id="KW-0732">Signal</keyword>
<feature type="signal peptide" evidence="1">
    <location>
        <begin position="1"/>
        <end position="23"/>
    </location>
</feature>
<evidence type="ECO:0000313" key="3">
    <source>
        <dbReference type="Proteomes" id="UP000245370"/>
    </source>
</evidence>
<sequence>MKNVKLFTLLTLLMTILSFQSLAQNISTVIISAVNYSGTISIQVVKPDYTVGEKFYVRKDKKVFFVEVKKILDSWINEGFTITHTESYIHPSTYSIHHHYILKKEEE</sequence>
<accession>A0A2U2X355</accession>
<keyword evidence="3" id="KW-1185">Reference proteome</keyword>
<dbReference type="EMBL" id="QFRJ01000014">
    <property type="protein sequence ID" value="PWH82213.1"/>
    <property type="molecule type" value="Genomic_DNA"/>
</dbReference>
<reference evidence="2 3" key="1">
    <citation type="submission" date="2018-05" db="EMBL/GenBank/DDBJ databases">
        <title>Brumimicrobium oceani sp. nov., isolated from coastal sediment.</title>
        <authorList>
            <person name="Kou Y."/>
        </authorList>
    </citation>
    <scope>NUCLEOTIDE SEQUENCE [LARGE SCALE GENOMIC DNA]</scope>
    <source>
        <strain evidence="2 3">C305</strain>
    </source>
</reference>
<dbReference type="Proteomes" id="UP000245370">
    <property type="component" value="Unassembled WGS sequence"/>
</dbReference>
<evidence type="ECO:0000313" key="2">
    <source>
        <dbReference type="EMBL" id="PWH82213.1"/>
    </source>
</evidence>
<dbReference type="AlphaFoldDB" id="A0A2U2X355"/>
<proteinExistence type="predicted"/>
<feature type="chain" id="PRO_5015618987" evidence="1">
    <location>
        <begin position="24"/>
        <end position="107"/>
    </location>
</feature>
<reference evidence="2 3" key="2">
    <citation type="submission" date="2018-05" db="EMBL/GenBank/DDBJ databases">
        <authorList>
            <person name="Lanie J.A."/>
            <person name="Ng W.-L."/>
            <person name="Kazmierczak K.M."/>
            <person name="Andrzejewski T.M."/>
            <person name="Davidsen T.M."/>
            <person name="Wayne K.J."/>
            <person name="Tettelin H."/>
            <person name="Glass J.I."/>
            <person name="Rusch D."/>
            <person name="Podicherti R."/>
            <person name="Tsui H.-C.T."/>
            <person name="Winkler M.E."/>
        </authorList>
    </citation>
    <scope>NUCLEOTIDE SEQUENCE [LARGE SCALE GENOMIC DNA]</scope>
    <source>
        <strain evidence="2 3">C305</strain>
    </source>
</reference>
<gene>
    <name evidence="2" type="ORF">DIT68_13995</name>
</gene>
<name>A0A2U2X355_9FLAO</name>
<dbReference type="RefSeq" id="WP_109360442.1">
    <property type="nucleotide sequence ID" value="NZ_QFRJ01000014.1"/>
</dbReference>